<proteinExistence type="predicted"/>
<dbReference type="Proteomes" id="UP000813461">
    <property type="component" value="Unassembled WGS sequence"/>
</dbReference>
<organism evidence="2 3">
    <name type="scientific">Paraphoma chrysanthemicola</name>
    <dbReference type="NCBI Taxonomy" id="798071"/>
    <lineage>
        <taxon>Eukaryota</taxon>
        <taxon>Fungi</taxon>
        <taxon>Dikarya</taxon>
        <taxon>Ascomycota</taxon>
        <taxon>Pezizomycotina</taxon>
        <taxon>Dothideomycetes</taxon>
        <taxon>Pleosporomycetidae</taxon>
        <taxon>Pleosporales</taxon>
        <taxon>Pleosporineae</taxon>
        <taxon>Phaeosphaeriaceae</taxon>
        <taxon>Paraphoma</taxon>
    </lineage>
</organism>
<evidence type="ECO:0000313" key="2">
    <source>
        <dbReference type="EMBL" id="KAH7078531.1"/>
    </source>
</evidence>
<dbReference type="EMBL" id="JAGMVJ010000017">
    <property type="protein sequence ID" value="KAH7078531.1"/>
    <property type="molecule type" value="Genomic_DNA"/>
</dbReference>
<evidence type="ECO:0000313" key="3">
    <source>
        <dbReference type="Proteomes" id="UP000813461"/>
    </source>
</evidence>
<protein>
    <submittedName>
        <fullName evidence="2">Uncharacterized protein</fullName>
    </submittedName>
</protein>
<reference evidence="2" key="1">
    <citation type="journal article" date="2021" name="Nat. Commun.">
        <title>Genetic determinants of endophytism in the Arabidopsis root mycobiome.</title>
        <authorList>
            <person name="Mesny F."/>
            <person name="Miyauchi S."/>
            <person name="Thiergart T."/>
            <person name="Pickel B."/>
            <person name="Atanasova L."/>
            <person name="Karlsson M."/>
            <person name="Huettel B."/>
            <person name="Barry K.W."/>
            <person name="Haridas S."/>
            <person name="Chen C."/>
            <person name="Bauer D."/>
            <person name="Andreopoulos W."/>
            <person name="Pangilinan J."/>
            <person name="LaButti K."/>
            <person name="Riley R."/>
            <person name="Lipzen A."/>
            <person name="Clum A."/>
            <person name="Drula E."/>
            <person name="Henrissat B."/>
            <person name="Kohler A."/>
            <person name="Grigoriev I.V."/>
            <person name="Martin F.M."/>
            <person name="Hacquard S."/>
        </authorList>
    </citation>
    <scope>NUCLEOTIDE SEQUENCE</scope>
    <source>
        <strain evidence="2">MPI-SDFR-AT-0120</strain>
    </source>
</reference>
<feature type="signal peptide" evidence="1">
    <location>
        <begin position="1"/>
        <end position="16"/>
    </location>
</feature>
<comment type="caution">
    <text evidence="2">The sequence shown here is derived from an EMBL/GenBank/DDBJ whole genome shotgun (WGS) entry which is preliminary data.</text>
</comment>
<evidence type="ECO:0000256" key="1">
    <source>
        <dbReference type="SAM" id="SignalP"/>
    </source>
</evidence>
<keyword evidence="3" id="KW-1185">Reference proteome</keyword>
<dbReference type="AlphaFoldDB" id="A0A8K0VVK8"/>
<sequence>MKAFTILATFLTVAAAVNPFAARADCSCDISKCPSGPANCKCVTGLLDACYVAQTNAGIDCGKPVYPSGCSSSTFPIQDQACGGSTGGSCKSDQICFVPDRSCDIHTGNCTGLCASDYCGGDHDKLCPDARWSCVYDDRVSRLGRLNATGSAY</sequence>
<keyword evidence="1" id="KW-0732">Signal</keyword>
<feature type="chain" id="PRO_5035481099" evidence="1">
    <location>
        <begin position="17"/>
        <end position="153"/>
    </location>
</feature>
<name>A0A8K0VVK8_9PLEO</name>
<accession>A0A8K0VVK8</accession>
<gene>
    <name evidence="2" type="ORF">FB567DRAFT_596129</name>
</gene>
<dbReference type="OrthoDB" id="3748423at2759"/>